<evidence type="ECO:0000313" key="3">
    <source>
        <dbReference type="EMBL" id="SMO78209.1"/>
    </source>
</evidence>
<name>A0A521E2M9_9BACL</name>
<organism evidence="3 4">
    <name type="scientific">Melghirimyces algeriensis</name>
    <dbReference type="NCBI Taxonomy" id="910412"/>
    <lineage>
        <taxon>Bacteria</taxon>
        <taxon>Bacillati</taxon>
        <taxon>Bacillota</taxon>
        <taxon>Bacilli</taxon>
        <taxon>Bacillales</taxon>
        <taxon>Thermoactinomycetaceae</taxon>
        <taxon>Melghirimyces</taxon>
    </lineage>
</organism>
<keyword evidence="1" id="KW-0732">Signal</keyword>
<dbReference type="EMBL" id="FXTI01000007">
    <property type="protein sequence ID" value="SMO78209.1"/>
    <property type="molecule type" value="Genomic_DNA"/>
</dbReference>
<protein>
    <submittedName>
        <fullName evidence="3">Immunoglobulin-like domain of spore germination</fullName>
    </submittedName>
</protein>
<accession>A0A521E2M9</accession>
<dbReference type="Proteomes" id="UP000315636">
    <property type="component" value="Unassembled WGS sequence"/>
</dbReference>
<dbReference type="InterPro" id="IPR018911">
    <property type="entry name" value="Gmad2_Ig-like_dom"/>
</dbReference>
<dbReference type="AlphaFoldDB" id="A0A521E2M9"/>
<evidence type="ECO:0000259" key="2">
    <source>
        <dbReference type="Pfam" id="PF10648"/>
    </source>
</evidence>
<dbReference type="RefSeq" id="WP_185956252.1">
    <property type="nucleotide sequence ID" value="NZ_FXTI01000007.1"/>
</dbReference>
<evidence type="ECO:0000256" key="1">
    <source>
        <dbReference type="SAM" id="SignalP"/>
    </source>
</evidence>
<feature type="signal peptide" evidence="1">
    <location>
        <begin position="1"/>
        <end position="26"/>
    </location>
</feature>
<gene>
    <name evidence="3" type="ORF">SAMN06264849_107157</name>
</gene>
<feature type="domain" description="Bacterial spore germination immunoglobulin-like" evidence="2">
    <location>
        <begin position="148"/>
        <end position="219"/>
    </location>
</feature>
<proteinExistence type="predicted"/>
<feature type="domain" description="Bacterial spore germination immunoglobulin-like" evidence="2">
    <location>
        <begin position="46"/>
        <end position="116"/>
    </location>
</feature>
<feature type="chain" id="PRO_5021705336" evidence="1">
    <location>
        <begin position="27"/>
        <end position="238"/>
    </location>
</feature>
<reference evidence="3 4" key="1">
    <citation type="submission" date="2017-05" db="EMBL/GenBank/DDBJ databases">
        <authorList>
            <person name="Varghese N."/>
            <person name="Submissions S."/>
        </authorList>
    </citation>
    <scope>NUCLEOTIDE SEQUENCE [LARGE SCALE GENOMIC DNA]</scope>
    <source>
        <strain evidence="3 4">DSM 45474</strain>
    </source>
</reference>
<evidence type="ECO:0000313" key="4">
    <source>
        <dbReference type="Proteomes" id="UP000315636"/>
    </source>
</evidence>
<sequence length="238" mass="26855">MKPWISWMSVFILVTALFPAGSNAFAAEEDDAFRHVKRSDPWVEYVVEGEARVFEGTYHYRVKDEEKILAEGWGTASEGGPEWGSFKQTIQIPTCKAALKETLQLELFERSAKDGSEVHRLTIPLRAGDVAEKNDAFRKIQIQEPQVKYPVGGEARVFEANYHYVVSDGHYELVEGHGTASTGAPDWGVFQETIVVPLKRVPINGALVLELYELDGKNGQRSRFHYVLLDQTPWPECK</sequence>
<dbReference type="Pfam" id="PF10648">
    <property type="entry name" value="Gmad2"/>
    <property type="match status" value="2"/>
</dbReference>
<keyword evidence="4" id="KW-1185">Reference proteome</keyword>